<evidence type="ECO:0000313" key="2">
    <source>
        <dbReference type="EMBL" id="AUX33946.1"/>
    </source>
</evidence>
<protein>
    <submittedName>
        <fullName evidence="2">Uncharacterized protein</fullName>
    </submittedName>
</protein>
<organism evidence="2 3">
    <name type="scientific">Sorangium cellulosum</name>
    <name type="common">Polyangium cellulosum</name>
    <dbReference type="NCBI Taxonomy" id="56"/>
    <lineage>
        <taxon>Bacteria</taxon>
        <taxon>Pseudomonadati</taxon>
        <taxon>Myxococcota</taxon>
        <taxon>Polyangia</taxon>
        <taxon>Polyangiales</taxon>
        <taxon>Polyangiaceae</taxon>
        <taxon>Sorangium</taxon>
    </lineage>
</organism>
<dbReference type="RefSeq" id="WP_129577236.1">
    <property type="nucleotide sequence ID" value="NZ_CP012672.1"/>
</dbReference>
<keyword evidence="1" id="KW-0472">Membrane</keyword>
<evidence type="ECO:0000256" key="1">
    <source>
        <dbReference type="SAM" id="Phobius"/>
    </source>
</evidence>
<reference evidence="2 3" key="1">
    <citation type="submission" date="2015-09" db="EMBL/GenBank/DDBJ databases">
        <title>Sorangium comparison.</title>
        <authorList>
            <person name="Zaburannyi N."/>
            <person name="Bunk B."/>
            <person name="Overmann J."/>
            <person name="Mueller R."/>
        </authorList>
    </citation>
    <scope>NUCLEOTIDE SEQUENCE [LARGE SCALE GENOMIC DNA]</scope>
    <source>
        <strain evidence="2 3">So ce836</strain>
    </source>
</reference>
<feature type="transmembrane region" description="Helical" evidence="1">
    <location>
        <begin position="7"/>
        <end position="24"/>
    </location>
</feature>
<feature type="transmembrane region" description="Helical" evidence="1">
    <location>
        <begin position="30"/>
        <end position="51"/>
    </location>
</feature>
<dbReference type="AlphaFoldDB" id="A0A4P2QUZ2"/>
<gene>
    <name evidence="2" type="ORF">SOCE836_061140</name>
</gene>
<keyword evidence="1" id="KW-1133">Transmembrane helix</keyword>
<sequence length="70" mass="7550">MHLAPFFVIGLPVLTLIAIGLLGSTRRIRWWGAILVSLVLTPVGGLIAALLSGRKRTKRRLPPGRATGRP</sequence>
<dbReference type="Proteomes" id="UP000295497">
    <property type="component" value="Chromosome"/>
</dbReference>
<evidence type="ECO:0000313" key="3">
    <source>
        <dbReference type="Proteomes" id="UP000295497"/>
    </source>
</evidence>
<dbReference type="EMBL" id="CP012672">
    <property type="protein sequence ID" value="AUX33946.1"/>
    <property type="molecule type" value="Genomic_DNA"/>
</dbReference>
<keyword evidence="1" id="KW-0812">Transmembrane</keyword>
<proteinExistence type="predicted"/>
<accession>A0A4P2QUZ2</accession>
<name>A0A4P2QUZ2_SORCE</name>